<evidence type="ECO:0000313" key="2">
    <source>
        <dbReference type="Proteomes" id="UP000736335"/>
    </source>
</evidence>
<reference evidence="1" key="2">
    <citation type="submission" date="2020-11" db="EMBL/GenBank/DDBJ databases">
        <authorList>
            <consortium name="DOE Joint Genome Institute"/>
            <person name="Kuo A."/>
            <person name="Miyauchi S."/>
            <person name="Kiss E."/>
            <person name="Drula E."/>
            <person name="Kohler A."/>
            <person name="Sanchez-Garcia M."/>
            <person name="Andreopoulos B."/>
            <person name="Barry K.W."/>
            <person name="Bonito G."/>
            <person name="Buee M."/>
            <person name="Carver A."/>
            <person name="Chen C."/>
            <person name="Cichocki N."/>
            <person name="Clum A."/>
            <person name="Culley D."/>
            <person name="Crous P.W."/>
            <person name="Fauchery L."/>
            <person name="Girlanda M."/>
            <person name="Hayes R."/>
            <person name="Keri Z."/>
            <person name="Labutti K."/>
            <person name="Lipzen A."/>
            <person name="Lombard V."/>
            <person name="Magnuson J."/>
            <person name="Maillard F."/>
            <person name="Morin E."/>
            <person name="Murat C."/>
            <person name="Nolan M."/>
            <person name="Ohm R."/>
            <person name="Pangilinan J."/>
            <person name="Pereira M."/>
            <person name="Perotto S."/>
            <person name="Peter M."/>
            <person name="Riley R."/>
            <person name="Sitrit Y."/>
            <person name="Stielow B."/>
            <person name="Szollosi G."/>
            <person name="Zifcakova L."/>
            <person name="Stursova M."/>
            <person name="Spatafora J.W."/>
            <person name="Tedersoo L."/>
            <person name="Vaario L.-M."/>
            <person name="Yamada A."/>
            <person name="Yan M."/>
            <person name="Wang P."/>
            <person name="Xu J."/>
            <person name="Bruns T."/>
            <person name="Baldrian P."/>
            <person name="Vilgalys R."/>
            <person name="Henrissat B."/>
            <person name="Grigoriev I.V."/>
            <person name="Hibbett D."/>
            <person name="Nagy L.G."/>
            <person name="Martin F.M."/>
        </authorList>
    </citation>
    <scope>NUCLEOTIDE SEQUENCE</scope>
    <source>
        <strain evidence="1">UH-Tt-Lm1</strain>
    </source>
</reference>
<evidence type="ECO:0000313" key="1">
    <source>
        <dbReference type="EMBL" id="KAF9778014.1"/>
    </source>
</evidence>
<dbReference type="Proteomes" id="UP000736335">
    <property type="component" value="Unassembled WGS sequence"/>
</dbReference>
<accession>A0A9P6L106</accession>
<comment type="caution">
    <text evidence="1">The sequence shown here is derived from an EMBL/GenBank/DDBJ whole genome shotgun (WGS) entry which is preliminary data.</text>
</comment>
<organism evidence="1 2">
    <name type="scientific">Thelephora terrestris</name>
    <dbReference type="NCBI Taxonomy" id="56493"/>
    <lineage>
        <taxon>Eukaryota</taxon>
        <taxon>Fungi</taxon>
        <taxon>Dikarya</taxon>
        <taxon>Basidiomycota</taxon>
        <taxon>Agaricomycotina</taxon>
        <taxon>Agaricomycetes</taxon>
        <taxon>Thelephorales</taxon>
        <taxon>Thelephoraceae</taxon>
        <taxon>Thelephora</taxon>
    </lineage>
</organism>
<dbReference type="EMBL" id="WIUZ02000025">
    <property type="protein sequence ID" value="KAF9778014.1"/>
    <property type="molecule type" value="Genomic_DNA"/>
</dbReference>
<sequence length="165" mass="18643">MPMIKKYMSSAIQHTPPTYTKALMSLYSVLKWHWAEEKIKWEENGGEVTKETFLKIYGEAHIRTLTPEIIRKVFEKTGVVPFNPDVISAEVMAPSKETSLEGPLPLAPSTPVRTAAASLHRLLHLSSEPDRHLSSSWPRVHGDMADLINHTICQLRDPGLTYLTR</sequence>
<reference evidence="1" key="1">
    <citation type="journal article" date="2020" name="Nat. Commun.">
        <title>Large-scale genome sequencing of mycorrhizal fungi provides insights into the early evolution of symbiotic traits.</title>
        <authorList>
            <person name="Miyauchi S."/>
            <person name="Kiss E."/>
            <person name="Kuo A."/>
            <person name="Drula E."/>
            <person name="Kohler A."/>
            <person name="Sanchez-Garcia M."/>
            <person name="Morin E."/>
            <person name="Andreopoulos B."/>
            <person name="Barry K.W."/>
            <person name="Bonito G."/>
            <person name="Buee M."/>
            <person name="Carver A."/>
            <person name="Chen C."/>
            <person name="Cichocki N."/>
            <person name="Clum A."/>
            <person name="Culley D."/>
            <person name="Crous P.W."/>
            <person name="Fauchery L."/>
            <person name="Girlanda M."/>
            <person name="Hayes R.D."/>
            <person name="Keri Z."/>
            <person name="LaButti K."/>
            <person name="Lipzen A."/>
            <person name="Lombard V."/>
            <person name="Magnuson J."/>
            <person name="Maillard F."/>
            <person name="Murat C."/>
            <person name="Nolan M."/>
            <person name="Ohm R.A."/>
            <person name="Pangilinan J."/>
            <person name="Pereira M.F."/>
            <person name="Perotto S."/>
            <person name="Peter M."/>
            <person name="Pfister S."/>
            <person name="Riley R."/>
            <person name="Sitrit Y."/>
            <person name="Stielow J.B."/>
            <person name="Szollosi G."/>
            <person name="Zifcakova L."/>
            <person name="Stursova M."/>
            <person name="Spatafora J.W."/>
            <person name="Tedersoo L."/>
            <person name="Vaario L.M."/>
            <person name="Yamada A."/>
            <person name="Yan M."/>
            <person name="Wang P."/>
            <person name="Xu J."/>
            <person name="Bruns T."/>
            <person name="Baldrian P."/>
            <person name="Vilgalys R."/>
            <person name="Dunand C."/>
            <person name="Henrissat B."/>
            <person name="Grigoriev I.V."/>
            <person name="Hibbett D."/>
            <person name="Nagy L.G."/>
            <person name="Martin F.M."/>
        </authorList>
    </citation>
    <scope>NUCLEOTIDE SEQUENCE</scope>
    <source>
        <strain evidence="1">UH-Tt-Lm1</strain>
    </source>
</reference>
<dbReference type="AlphaFoldDB" id="A0A9P6L106"/>
<dbReference type="OrthoDB" id="3032358at2759"/>
<name>A0A9P6L106_9AGAM</name>
<gene>
    <name evidence="1" type="ORF">BJ322DRAFT_1114551</name>
</gene>
<proteinExistence type="predicted"/>
<protein>
    <submittedName>
        <fullName evidence="1">Uncharacterized protein</fullName>
    </submittedName>
</protein>
<keyword evidence="2" id="KW-1185">Reference proteome</keyword>